<reference evidence="5" key="1">
    <citation type="journal article" date="2023" name="Commun. Biol.">
        <title>Genome analysis of Parmales, the sister group of diatoms, reveals the evolutionary specialization of diatoms from phago-mixotrophs to photoautotrophs.</title>
        <authorList>
            <person name="Ban H."/>
            <person name="Sato S."/>
            <person name="Yoshikawa S."/>
            <person name="Yamada K."/>
            <person name="Nakamura Y."/>
            <person name="Ichinomiya M."/>
            <person name="Sato N."/>
            <person name="Blanc-Mathieu R."/>
            <person name="Endo H."/>
            <person name="Kuwata A."/>
            <person name="Ogata H."/>
        </authorList>
    </citation>
    <scope>NUCLEOTIDE SEQUENCE [LARGE SCALE GENOMIC DNA]</scope>
    <source>
        <strain evidence="5">NIES 3699</strain>
    </source>
</reference>
<dbReference type="GO" id="GO:0035493">
    <property type="term" value="P:SNARE complex assembly"/>
    <property type="evidence" value="ECO:0007669"/>
    <property type="project" value="TreeGrafter"/>
</dbReference>
<dbReference type="AlphaFoldDB" id="A0A9W7BGL2"/>
<dbReference type="Proteomes" id="UP001165160">
    <property type="component" value="Unassembled WGS sequence"/>
</dbReference>
<name>A0A9W7BGL2_9STRA</name>
<gene>
    <name evidence="4" type="ORF">TrVE_jg2693</name>
</gene>
<comment type="caution">
    <text evidence="4">The sequence shown here is derived from an EMBL/GenBank/DDBJ whole genome shotgun (WGS) entry which is preliminary data.</text>
</comment>
<feature type="region of interest" description="Disordered" evidence="3">
    <location>
        <begin position="296"/>
        <end position="316"/>
    </location>
</feature>
<evidence type="ECO:0000256" key="3">
    <source>
        <dbReference type="SAM" id="MobiDB-lite"/>
    </source>
</evidence>
<evidence type="ECO:0000313" key="5">
    <source>
        <dbReference type="Proteomes" id="UP001165160"/>
    </source>
</evidence>
<dbReference type="GO" id="GO:0000149">
    <property type="term" value="F:SNARE binding"/>
    <property type="evidence" value="ECO:0007669"/>
    <property type="project" value="TreeGrafter"/>
</dbReference>
<dbReference type="GO" id="GO:0005768">
    <property type="term" value="C:endosome"/>
    <property type="evidence" value="ECO:0007669"/>
    <property type="project" value="TreeGrafter"/>
</dbReference>
<proteinExistence type="predicted"/>
<organism evidence="4 5">
    <name type="scientific">Triparma verrucosa</name>
    <dbReference type="NCBI Taxonomy" id="1606542"/>
    <lineage>
        <taxon>Eukaryota</taxon>
        <taxon>Sar</taxon>
        <taxon>Stramenopiles</taxon>
        <taxon>Ochrophyta</taxon>
        <taxon>Bolidophyceae</taxon>
        <taxon>Parmales</taxon>
        <taxon>Triparmaceae</taxon>
        <taxon>Triparma</taxon>
    </lineage>
</organism>
<dbReference type="EMBL" id="BRXX01000101">
    <property type="protein sequence ID" value="GMH90042.1"/>
    <property type="molecule type" value="Genomic_DNA"/>
</dbReference>
<dbReference type="InterPro" id="IPR038274">
    <property type="entry name" value="Atg6/Beclin_C_sf"/>
</dbReference>
<evidence type="ECO:0000256" key="2">
    <source>
        <dbReference type="SAM" id="Coils"/>
    </source>
</evidence>
<dbReference type="PANTHER" id="PTHR15157">
    <property type="entry name" value="UV RADIATION RESISTANCE-ASSOCIATED GENE PROTEIN"/>
    <property type="match status" value="1"/>
</dbReference>
<evidence type="ECO:0000313" key="4">
    <source>
        <dbReference type="EMBL" id="GMH90042.1"/>
    </source>
</evidence>
<dbReference type="Gene3D" id="1.10.418.40">
    <property type="entry name" value="Autophagy protein 6/Beclin 1"/>
    <property type="match status" value="1"/>
</dbReference>
<feature type="coiled-coil region" evidence="2">
    <location>
        <begin position="97"/>
        <end position="138"/>
    </location>
</feature>
<evidence type="ECO:0000256" key="1">
    <source>
        <dbReference type="ARBA" id="ARBA00023054"/>
    </source>
</evidence>
<dbReference type="PANTHER" id="PTHR15157:SF5">
    <property type="entry name" value="UV RADIATION RESISTANCE-ASSOCIATED GENE PROTEIN"/>
    <property type="match status" value="1"/>
</dbReference>
<sequence length="316" mass="36506">MVYLGVDMKSIPSFPPNCILLQLSDSRIYGSRDEYNSGAFGERENEISEVGETTGHHKYERKTMKDVEGDAKNQTQLEPRDVQKELRAQYLTLKKEVHHAKRHLKIEERKLKEEEKDVEDLQQEIKEASEAVELVRTQTEKVSQLLSHRQNQLKSTTFLLQTRQITLLNSLRSFFPIEKVSAQTWTINGLNLTKPYDESEEAGSAWGLVVHLLTMLSKYLDIPLRYKLLSNSSRSAIQDGSRIYPLFGRGFNDGVRCLTVCVEGLLRARDIVSKEEHVLGKIEELLVGTCDPRRKEREKSREVRRKKTEQVEAMFR</sequence>
<keyword evidence="1 2" id="KW-0175">Coiled coil</keyword>
<protein>
    <submittedName>
        <fullName evidence="4">Uncharacterized protein</fullName>
    </submittedName>
</protein>
<accession>A0A9W7BGL2</accession>
<keyword evidence="5" id="KW-1185">Reference proteome</keyword>
<dbReference type="GO" id="GO:0000323">
    <property type="term" value="C:lytic vacuole"/>
    <property type="evidence" value="ECO:0007669"/>
    <property type="project" value="TreeGrafter"/>
</dbReference>